<feature type="transmembrane region" description="Helical" evidence="2">
    <location>
        <begin position="271"/>
        <end position="290"/>
    </location>
</feature>
<keyword evidence="2" id="KW-0812">Transmembrane</keyword>
<keyword evidence="2" id="KW-1133">Transmembrane helix</keyword>
<accession>E4Y145</accession>
<reference evidence="3" key="1">
    <citation type="journal article" date="2010" name="Science">
        <title>Plasticity of animal genome architecture unmasked by rapid evolution of a pelagic tunicate.</title>
        <authorList>
            <person name="Denoeud F."/>
            <person name="Henriet S."/>
            <person name="Mungpakdee S."/>
            <person name="Aury J.M."/>
            <person name="Da Silva C."/>
            <person name="Brinkmann H."/>
            <person name="Mikhaleva J."/>
            <person name="Olsen L.C."/>
            <person name="Jubin C."/>
            <person name="Canestro C."/>
            <person name="Bouquet J.M."/>
            <person name="Danks G."/>
            <person name="Poulain J."/>
            <person name="Campsteijn C."/>
            <person name="Adamski M."/>
            <person name="Cross I."/>
            <person name="Yadetie F."/>
            <person name="Muffato M."/>
            <person name="Louis A."/>
            <person name="Butcher S."/>
            <person name="Tsagkogeorga G."/>
            <person name="Konrad A."/>
            <person name="Singh S."/>
            <person name="Jensen M.F."/>
            <person name="Cong E.H."/>
            <person name="Eikeseth-Otteraa H."/>
            <person name="Noel B."/>
            <person name="Anthouard V."/>
            <person name="Porcel B.M."/>
            <person name="Kachouri-Lafond R."/>
            <person name="Nishino A."/>
            <person name="Ugolini M."/>
            <person name="Chourrout P."/>
            <person name="Nishida H."/>
            <person name="Aasland R."/>
            <person name="Huzurbazar S."/>
            <person name="Westhof E."/>
            <person name="Delsuc F."/>
            <person name="Lehrach H."/>
            <person name="Reinhardt R."/>
            <person name="Weissenbach J."/>
            <person name="Roy S.W."/>
            <person name="Artiguenave F."/>
            <person name="Postlethwait J.H."/>
            <person name="Manak J.R."/>
            <person name="Thompson E.M."/>
            <person name="Jaillon O."/>
            <person name="Du Pasquier L."/>
            <person name="Boudinot P."/>
            <person name="Liberles D.A."/>
            <person name="Volff J.N."/>
            <person name="Philippe H."/>
            <person name="Lenhard B."/>
            <person name="Roest Crollius H."/>
            <person name="Wincker P."/>
            <person name="Chourrout D."/>
        </authorList>
    </citation>
    <scope>NUCLEOTIDE SEQUENCE [LARGE SCALE GENOMIC DNA]</scope>
</reference>
<gene>
    <name evidence="3" type="ORF">GSOID_T00013890001</name>
</gene>
<feature type="region of interest" description="Disordered" evidence="1">
    <location>
        <begin position="94"/>
        <end position="163"/>
    </location>
</feature>
<evidence type="ECO:0000256" key="1">
    <source>
        <dbReference type="SAM" id="MobiDB-lite"/>
    </source>
</evidence>
<evidence type="ECO:0000313" key="4">
    <source>
        <dbReference type="Proteomes" id="UP000001307"/>
    </source>
</evidence>
<dbReference type="InParanoid" id="E4Y145"/>
<organism evidence="3">
    <name type="scientific">Oikopleura dioica</name>
    <name type="common">Tunicate</name>
    <dbReference type="NCBI Taxonomy" id="34765"/>
    <lineage>
        <taxon>Eukaryota</taxon>
        <taxon>Metazoa</taxon>
        <taxon>Chordata</taxon>
        <taxon>Tunicata</taxon>
        <taxon>Appendicularia</taxon>
        <taxon>Copelata</taxon>
        <taxon>Oikopleuridae</taxon>
        <taxon>Oikopleura</taxon>
    </lineage>
</organism>
<evidence type="ECO:0000256" key="2">
    <source>
        <dbReference type="SAM" id="Phobius"/>
    </source>
</evidence>
<feature type="compositionally biased region" description="Low complexity" evidence="1">
    <location>
        <begin position="57"/>
        <end position="74"/>
    </location>
</feature>
<feature type="compositionally biased region" description="Basic and acidic residues" evidence="1">
    <location>
        <begin position="45"/>
        <end position="54"/>
    </location>
</feature>
<dbReference type="OrthoDB" id="10559685at2759"/>
<dbReference type="EMBL" id="FN653566">
    <property type="protein sequence ID" value="CBY15592.1"/>
    <property type="molecule type" value="Genomic_DNA"/>
</dbReference>
<proteinExistence type="predicted"/>
<keyword evidence="2" id="KW-0472">Membrane</keyword>
<sequence length="295" mass="32965">MINIHEKCNEKTGDEVFENTRLLPSEHIYLWNSFVREKKKSSISKVDEYPETKLARSTSNSSSGIESDSGSSGFDEMDSRLTIAERIKKMGGDPVVARVPKTARNKLERHSSGFSELQKSPIVSKSPPLPPPHSAKPKLQQEPDPDVVFKKPKAPPKPKRIKSNRNSTVLQAVPAKAQENQRVSEPDENIYDIVYNDDKCSLANSSPNGSIRPSFPPPPPYQSIVKIENSTSFAQHSSQLIHTSIDIPAKCRPKSLCLPPQTKLWWRNFKMIAILVVTLICVIVILVLTFTTNKV</sequence>
<dbReference type="Proteomes" id="UP000001307">
    <property type="component" value="Unassembled WGS sequence"/>
</dbReference>
<protein>
    <submittedName>
        <fullName evidence="3">Uncharacterized protein</fullName>
    </submittedName>
</protein>
<dbReference type="AlphaFoldDB" id="E4Y145"/>
<evidence type="ECO:0000313" key="3">
    <source>
        <dbReference type="EMBL" id="CBY15592.1"/>
    </source>
</evidence>
<feature type="compositionally biased region" description="Basic residues" evidence="1">
    <location>
        <begin position="150"/>
        <end position="163"/>
    </location>
</feature>
<name>E4Y145_OIKDI</name>
<keyword evidence="4" id="KW-1185">Reference proteome</keyword>
<feature type="region of interest" description="Disordered" evidence="1">
    <location>
        <begin position="40"/>
        <end position="79"/>
    </location>
</feature>